<dbReference type="Gene3D" id="1.10.510.10">
    <property type="entry name" value="Transferase(Phosphotransferase) domain 1"/>
    <property type="match status" value="1"/>
</dbReference>
<keyword evidence="5 13" id="KW-0418">Kinase</keyword>
<evidence type="ECO:0000256" key="11">
    <source>
        <dbReference type="SAM" id="Phobius"/>
    </source>
</evidence>
<feature type="region of interest" description="Disordered" evidence="10">
    <location>
        <begin position="252"/>
        <end position="306"/>
    </location>
</feature>
<dbReference type="InterPro" id="IPR008271">
    <property type="entry name" value="Ser/Thr_kinase_AS"/>
</dbReference>
<evidence type="ECO:0000256" key="8">
    <source>
        <dbReference type="ARBA" id="ARBA00048679"/>
    </source>
</evidence>
<evidence type="ECO:0000256" key="1">
    <source>
        <dbReference type="ARBA" id="ARBA00012513"/>
    </source>
</evidence>
<evidence type="ECO:0000256" key="2">
    <source>
        <dbReference type="ARBA" id="ARBA00022527"/>
    </source>
</evidence>
<feature type="compositionally biased region" description="Low complexity" evidence="10">
    <location>
        <begin position="408"/>
        <end position="417"/>
    </location>
</feature>
<evidence type="ECO:0000256" key="3">
    <source>
        <dbReference type="ARBA" id="ARBA00022679"/>
    </source>
</evidence>
<feature type="compositionally biased region" description="Pro residues" evidence="10">
    <location>
        <begin position="421"/>
        <end position="434"/>
    </location>
</feature>
<evidence type="ECO:0000256" key="5">
    <source>
        <dbReference type="ARBA" id="ARBA00022777"/>
    </source>
</evidence>
<dbReference type="InterPro" id="IPR017441">
    <property type="entry name" value="Protein_kinase_ATP_BS"/>
</dbReference>
<evidence type="ECO:0000256" key="4">
    <source>
        <dbReference type="ARBA" id="ARBA00022741"/>
    </source>
</evidence>
<feature type="compositionally biased region" description="Basic and acidic residues" evidence="10">
    <location>
        <begin position="362"/>
        <end position="377"/>
    </location>
</feature>
<organism evidence="13 14">
    <name type="scientific">Spongiactinospora gelatinilytica</name>
    <dbReference type="NCBI Taxonomy" id="2666298"/>
    <lineage>
        <taxon>Bacteria</taxon>
        <taxon>Bacillati</taxon>
        <taxon>Actinomycetota</taxon>
        <taxon>Actinomycetes</taxon>
        <taxon>Streptosporangiales</taxon>
        <taxon>Streptosporangiaceae</taxon>
        <taxon>Spongiactinospora</taxon>
    </lineage>
</organism>
<dbReference type="CDD" id="cd14014">
    <property type="entry name" value="STKc_PknB_like"/>
    <property type="match status" value="1"/>
</dbReference>
<keyword evidence="11" id="KW-0472">Membrane</keyword>
<protein>
    <recommendedName>
        <fullName evidence="1">non-specific serine/threonine protein kinase</fullName>
        <ecNumber evidence="1">2.7.11.1</ecNumber>
    </recommendedName>
</protein>
<evidence type="ECO:0000259" key="12">
    <source>
        <dbReference type="PROSITE" id="PS50011"/>
    </source>
</evidence>
<dbReference type="GO" id="GO:0005524">
    <property type="term" value="F:ATP binding"/>
    <property type="evidence" value="ECO:0007669"/>
    <property type="project" value="UniProtKB-UniRule"/>
</dbReference>
<dbReference type="GO" id="GO:0004674">
    <property type="term" value="F:protein serine/threonine kinase activity"/>
    <property type="evidence" value="ECO:0007669"/>
    <property type="project" value="UniProtKB-KW"/>
</dbReference>
<feature type="domain" description="Protein kinase" evidence="12">
    <location>
        <begin position="12"/>
        <end position="278"/>
    </location>
</feature>
<dbReference type="AlphaFoldDB" id="A0A2W2GX73"/>
<keyword evidence="6 9" id="KW-0067">ATP-binding</keyword>
<dbReference type="SMART" id="SM00220">
    <property type="entry name" value="S_TKc"/>
    <property type="match status" value="1"/>
</dbReference>
<sequence>MLGPGTLLEERYRLEHRIGGGGMGEVWRATDQLLGRTVAVKVLLPALMEDPGFEARFLAEARAMATLHHPGVVDVYDYGSCGLPDGSQVSYLVMEHVDGESLDRVLRRGALPPATAMRVIAEAGDALAAAHGQGIVHRDVKPGNLLVRADGGLALTDFGIARSAAGSQLTSTGMVLGSVGYCAPEQATGGEITPAADIYALGVVGYQCLTGRMPFEGETPVQILVKHLNVEPPALPEEIPAAQRRVVTRALSKEPADRWPSAAAMAEAARRAADDPTAQPPPEPVRAVREPTTVPAAAAAPAGGRRRTRAMAMLASAGLAVVATLTLGAVVWMQQSTGSTGPSEPQVREVVPSATEADEPSEYPRRPAERRSREVKETWPAPTPTFEPTGEEEPTGEPTQEPTDEPTQEPTGEPSGEPTDDPPPTTGDPEPQPSTLPTSEEPPPDEQLPPQQCVRAPCP</sequence>
<evidence type="ECO:0000256" key="10">
    <source>
        <dbReference type="SAM" id="MobiDB-lite"/>
    </source>
</evidence>
<dbReference type="Pfam" id="PF00069">
    <property type="entry name" value="Pkinase"/>
    <property type="match status" value="1"/>
</dbReference>
<dbReference type="RefSeq" id="WP_111166160.1">
    <property type="nucleotide sequence ID" value="NZ_POUA01000030.1"/>
</dbReference>
<feature type="transmembrane region" description="Helical" evidence="11">
    <location>
        <begin position="312"/>
        <end position="333"/>
    </location>
</feature>
<evidence type="ECO:0000313" key="14">
    <source>
        <dbReference type="Proteomes" id="UP000248544"/>
    </source>
</evidence>
<keyword evidence="14" id="KW-1185">Reference proteome</keyword>
<dbReference type="FunFam" id="1.10.510.10:FF:000021">
    <property type="entry name" value="Serine/threonine protein kinase"/>
    <property type="match status" value="1"/>
</dbReference>
<comment type="catalytic activity">
    <reaction evidence="8">
        <text>L-seryl-[protein] + ATP = O-phospho-L-seryl-[protein] + ADP + H(+)</text>
        <dbReference type="Rhea" id="RHEA:17989"/>
        <dbReference type="Rhea" id="RHEA-COMP:9863"/>
        <dbReference type="Rhea" id="RHEA-COMP:11604"/>
        <dbReference type="ChEBI" id="CHEBI:15378"/>
        <dbReference type="ChEBI" id="CHEBI:29999"/>
        <dbReference type="ChEBI" id="CHEBI:30616"/>
        <dbReference type="ChEBI" id="CHEBI:83421"/>
        <dbReference type="ChEBI" id="CHEBI:456216"/>
        <dbReference type="EC" id="2.7.11.1"/>
    </reaction>
</comment>
<dbReference type="PROSITE" id="PS00107">
    <property type="entry name" value="PROTEIN_KINASE_ATP"/>
    <property type="match status" value="1"/>
</dbReference>
<evidence type="ECO:0000313" key="13">
    <source>
        <dbReference type="EMBL" id="PZG53021.1"/>
    </source>
</evidence>
<feature type="compositionally biased region" description="Low complexity" evidence="10">
    <location>
        <begin position="290"/>
        <end position="303"/>
    </location>
</feature>
<keyword evidence="11" id="KW-0812">Transmembrane</keyword>
<dbReference type="PANTHER" id="PTHR43289">
    <property type="entry name" value="MITOGEN-ACTIVATED PROTEIN KINASE KINASE KINASE 20-RELATED"/>
    <property type="match status" value="1"/>
</dbReference>
<comment type="catalytic activity">
    <reaction evidence="7">
        <text>L-threonyl-[protein] + ATP = O-phospho-L-threonyl-[protein] + ADP + H(+)</text>
        <dbReference type="Rhea" id="RHEA:46608"/>
        <dbReference type="Rhea" id="RHEA-COMP:11060"/>
        <dbReference type="Rhea" id="RHEA-COMP:11605"/>
        <dbReference type="ChEBI" id="CHEBI:15378"/>
        <dbReference type="ChEBI" id="CHEBI:30013"/>
        <dbReference type="ChEBI" id="CHEBI:30616"/>
        <dbReference type="ChEBI" id="CHEBI:61977"/>
        <dbReference type="ChEBI" id="CHEBI:456216"/>
        <dbReference type="EC" id="2.7.11.1"/>
    </reaction>
</comment>
<dbReference type="SUPFAM" id="SSF56112">
    <property type="entry name" value="Protein kinase-like (PK-like)"/>
    <property type="match status" value="1"/>
</dbReference>
<proteinExistence type="predicted"/>
<name>A0A2W2GX73_9ACTN</name>
<dbReference type="GO" id="GO:0045717">
    <property type="term" value="P:negative regulation of fatty acid biosynthetic process"/>
    <property type="evidence" value="ECO:0007669"/>
    <property type="project" value="UniProtKB-ARBA"/>
</dbReference>
<dbReference type="Proteomes" id="UP000248544">
    <property type="component" value="Unassembled WGS sequence"/>
</dbReference>
<keyword evidence="4 9" id="KW-0547">Nucleotide-binding</keyword>
<accession>A0A2W2GX73</accession>
<keyword evidence="2 13" id="KW-0723">Serine/threonine-protein kinase</keyword>
<dbReference type="EMBL" id="POUA01000030">
    <property type="protein sequence ID" value="PZG53021.1"/>
    <property type="molecule type" value="Genomic_DNA"/>
</dbReference>
<evidence type="ECO:0000256" key="9">
    <source>
        <dbReference type="PROSITE-ProRule" id="PRU10141"/>
    </source>
</evidence>
<dbReference type="PROSITE" id="PS00108">
    <property type="entry name" value="PROTEIN_KINASE_ST"/>
    <property type="match status" value="1"/>
</dbReference>
<gene>
    <name evidence="13" type="ORF">C1I98_06465</name>
</gene>
<comment type="caution">
    <text evidence="13">The sequence shown here is derived from an EMBL/GenBank/DDBJ whole genome shotgun (WGS) entry which is preliminary data.</text>
</comment>
<keyword evidence="11" id="KW-1133">Transmembrane helix</keyword>
<dbReference type="InterPro" id="IPR011009">
    <property type="entry name" value="Kinase-like_dom_sf"/>
</dbReference>
<dbReference type="FunFam" id="3.30.200.20:FF:000035">
    <property type="entry name" value="Serine/threonine protein kinase Stk1"/>
    <property type="match status" value="1"/>
</dbReference>
<dbReference type="PANTHER" id="PTHR43289:SF6">
    <property type="entry name" value="SERINE_THREONINE-PROTEIN KINASE NEKL-3"/>
    <property type="match status" value="1"/>
</dbReference>
<keyword evidence="3" id="KW-0808">Transferase</keyword>
<evidence type="ECO:0000256" key="6">
    <source>
        <dbReference type="ARBA" id="ARBA00022840"/>
    </source>
</evidence>
<feature type="binding site" evidence="9">
    <location>
        <position position="41"/>
    </location>
    <ligand>
        <name>ATP</name>
        <dbReference type="ChEBI" id="CHEBI:30616"/>
    </ligand>
</feature>
<evidence type="ECO:0000256" key="7">
    <source>
        <dbReference type="ARBA" id="ARBA00047899"/>
    </source>
</evidence>
<dbReference type="Gene3D" id="3.30.200.20">
    <property type="entry name" value="Phosphorylase Kinase, domain 1"/>
    <property type="match status" value="1"/>
</dbReference>
<dbReference type="EC" id="2.7.11.1" evidence="1"/>
<reference evidence="13 14" key="1">
    <citation type="submission" date="2018-01" db="EMBL/GenBank/DDBJ databases">
        <title>Draft genome sequence of Sphaerisporangium sp. 7K107.</title>
        <authorList>
            <person name="Sahin N."/>
            <person name="Saygin H."/>
            <person name="Ay H."/>
        </authorList>
    </citation>
    <scope>NUCLEOTIDE SEQUENCE [LARGE SCALE GENOMIC DNA]</scope>
    <source>
        <strain evidence="13 14">7K107</strain>
    </source>
</reference>
<feature type="region of interest" description="Disordered" evidence="10">
    <location>
        <begin position="336"/>
        <end position="459"/>
    </location>
</feature>
<dbReference type="InterPro" id="IPR000719">
    <property type="entry name" value="Prot_kinase_dom"/>
</dbReference>
<dbReference type="PROSITE" id="PS50011">
    <property type="entry name" value="PROTEIN_KINASE_DOM"/>
    <property type="match status" value="1"/>
</dbReference>